<keyword evidence="6" id="KW-1185">Reference proteome</keyword>
<feature type="compositionally biased region" description="Low complexity" evidence="2">
    <location>
        <begin position="242"/>
        <end position="261"/>
    </location>
</feature>
<organism evidence="5 6">
    <name type="scientific">Bifidobacterium adolescentis (strain ATCC 15703 / DSM 20083 / NCTC 11814 / E194a)</name>
    <dbReference type="NCBI Taxonomy" id="367928"/>
    <lineage>
        <taxon>Bacteria</taxon>
        <taxon>Bacillati</taxon>
        <taxon>Actinomycetota</taxon>
        <taxon>Actinomycetes</taxon>
        <taxon>Bifidobacteriales</taxon>
        <taxon>Bifidobacteriaceae</taxon>
        <taxon>Bifidobacterium</taxon>
    </lineage>
</organism>
<dbReference type="Pfam" id="PF05257">
    <property type="entry name" value="CHAP"/>
    <property type="match status" value="1"/>
</dbReference>
<reference evidence="5 6" key="1">
    <citation type="submission" date="2006-12" db="EMBL/GenBank/DDBJ databases">
        <title>Bifidobacterium adolescentis complete genome sequence.</title>
        <authorList>
            <person name="Suzuki T."/>
            <person name="Tsuda Y."/>
            <person name="Kanou N."/>
            <person name="Inoue T."/>
            <person name="Kumazaki K."/>
            <person name="Nagano S."/>
            <person name="Hirai S."/>
            <person name="Tanaka K."/>
            <person name="Watanabe K."/>
        </authorList>
    </citation>
    <scope>NUCLEOTIDE SEQUENCE [LARGE SCALE GENOMIC DNA]</scope>
    <source>
        <strain evidence="6">ATCC 15703 / DSM 20083 / NCTC 11814 / E194a</strain>
    </source>
</reference>
<evidence type="ECO:0000259" key="4">
    <source>
        <dbReference type="PROSITE" id="PS50911"/>
    </source>
</evidence>
<keyword evidence="1" id="KW-0175">Coiled coil</keyword>
<evidence type="ECO:0000256" key="2">
    <source>
        <dbReference type="SAM" id="MobiDB-lite"/>
    </source>
</evidence>
<evidence type="ECO:0000256" key="1">
    <source>
        <dbReference type="SAM" id="Coils"/>
    </source>
</evidence>
<proteinExistence type="predicted"/>
<feature type="domain" description="Peptidase C51" evidence="4">
    <location>
        <begin position="367"/>
        <end position="499"/>
    </location>
</feature>
<dbReference type="PaxDb" id="1680-BADO_0483"/>
<feature type="coiled-coil region" evidence="1">
    <location>
        <begin position="114"/>
        <end position="162"/>
    </location>
</feature>
<keyword evidence="3" id="KW-0472">Membrane</keyword>
<dbReference type="SMR" id="A1A0L4"/>
<dbReference type="KEGG" id="bad:BAD_0466"/>
<evidence type="ECO:0000313" key="5">
    <source>
        <dbReference type="EMBL" id="BAF39247.1"/>
    </source>
</evidence>
<dbReference type="Proteomes" id="UP000008702">
    <property type="component" value="Chromosome"/>
</dbReference>
<dbReference type="HOGENOM" id="CLU_050983_0_0_11"/>
<feature type="compositionally biased region" description="Basic and acidic residues" evidence="2">
    <location>
        <begin position="264"/>
        <end position="278"/>
    </location>
</feature>
<protein>
    <recommendedName>
        <fullName evidence="4">Peptidase C51 domain-containing protein</fullName>
    </recommendedName>
</protein>
<dbReference type="Gene3D" id="3.90.1720.10">
    <property type="entry name" value="endopeptidase domain like (from Nostoc punctiforme)"/>
    <property type="match status" value="1"/>
</dbReference>
<feature type="transmembrane region" description="Helical" evidence="3">
    <location>
        <begin position="38"/>
        <end position="60"/>
    </location>
</feature>
<accession>A1A0L4</accession>
<evidence type="ECO:0000256" key="3">
    <source>
        <dbReference type="SAM" id="Phobius"/>
    </source>
</evidence>
<keyword evidence="3" id="KW-0812">Transmembrane</keyword>
<feature type="region of interest" description="Disordered" evidence="2">
    <location>
        <begin position="200"/>
        <end position="224"/>
    </location>
</feature>
<keyword evidence="3" id="KW-1133">Transmembrane helix</keyword>
<feature type="region of interest" description="Disordered" evidence="2">
    <location>
        <begin position="241"/>
        <end position="289"/>
    </location>
</feature>
<feature type="compositionally biased region" description="Polar residues" evidence="2">
    <location>
        <begin position="279"/>
        <end position="288"/>
    </location>
</feature>
<evidence type="ECO:0000313" key="6">
    <source>
        <dbReference type="Proteomes" id="UP000008702"/>
    </source>
</evidence>
<name>A1A0L4_BIFAA</name>
<dbReference type="EMBL" id="AP009256">
    <property type="protein sequence ID" value="BAF39247.1"/>
    <property type="molecule type" value="Genomic_DNA"/>
</dbReference>
<dbReference type="InterPro" id="IPR038765">
    <property type="entry name" value="Papain-like_cys_pep_sf"/>
</dbReference>
<dbReference type="InterPro" id="IPR007921">
    <property type="entry name" value="CHAP_dom"/>
</dbReference>
<feature type="compositionally biased region" description="Pro residues" evidence="2">
    <location>
        <begin position="336"/>
        <end position="346"/>
    </location>
</feature>
<sequence length="500" mass="53457">MLNEMFSIFEVCWIQCRNRWISGREYMSRKMTRQVRPIVGLMLASAMFCAGGVAVVVAPAPQAHAVSMSEYQAKVSNHAKLKSQLVGVSSDLADTILQLADLNDNQIPAAVEAAESAQQAAEQAQSLAEATTQRLQAAQQDKANLEEQIKQTGSDYDDAKAAVAQLARESFHGSSTSDVLDFVTDSTTADDFVNKMQSQAAVTRSESNAATDAANELNTSMNRKDRLGAIEQKITQLKEQADQQAASAQQAASEASAKQTALQKLRDEGTVKREKLESQKSQLTTQSAKEAADIVAMKSQIDSWNNQYNNSNNAAVNPNNNQQQSRPNNNTNYNPAPAPAPAPAPTPNNNNSGGAGGMNYAVPGNCPAGSGYCYGHNTGNTVGGAAYPSRQCTLWAYLRRSQLSLPVGSYMGNGADWANTARGLGYLVNNTPHVGAAMVFARGQSVGGHWTADWQYGHVAVVERVNADGSVLISEGGTGFATFPAWETISNAGAYQYVHY</sequence>
<feature type="compositionally biased region" description="Polar residues" evidence="2">
    <location>
        <begin position="200"/>
        <end position="221"/>
    </location>
</feature>
<gene>
    <name evidence="5" type="ordered locus">BAD_0466</name>
</gene>
<dbReference type="AlphaFoldDB" id="A1A0L4"/>
<dbReference type="PROSITE" id="PS50911">
    <property type="entry name" value="CHAP"/>
    <property type="match status" value="1"/>
</dbReference>
<feature type="region of interest" description="Disordered" evidence="2">
    <location>
        <begin position="304"/>
        <end position="351"/>
    </location>
</feature>
<dbReference type="STRING" id="367928.BAD_0466"/>
<feature type="compositionally biased region" description="Low complexity" evidence="2">
    <location>
        <begin position="305"/>
        <end position="335"/>
    </location>
</feature>
<dbReference type="SUPFAM" id="SSF54001">
    <property type="entry name" value="Cysteine proteinases"/>
    <property type="match status" value="1"/>
</dbReference>